<dbReference type="Proteomes" id="UP000887563">
    <property type="component" value="Unplaced"/>
</dbReference>
<evidence type="ECO:0000313" key="3">
    <source>
        <dbReference type="WBParaSite" id="Minc3s01780g26249"/>
    </source>
</evidence>
<sequence length="77" mass="8944">MNIRLRLAELQKSRKRRFPIDESSEFNQEQQQSEPYCSTSEIDTENGENSGKELIKFERGVTNKGTVAIWYAGSIFR</sequence>
<evidence type="ECO:0000256" key="1">
    <source>
        <dbReference type="SAM" id="MobiDB-lite"/>
    </source>
</evidence>
<dbReference type="WBParaSite" id="Minc3s03554g34183">
    <property type="protein sequence ID" value="Minc3s03554g34183"/>
    <property type="gene ID" value="Minc3s03554g34183"/>
</dbReference>
<organism evidence="2 4">
    <name type="scientific">Meloidogyne incognita</name>
    <name type="common">Southern root-knot nematode worm</name>
    <name type="synonym">Oxyuris incognita</name>
    <dbReference type="NCBI Taxonomy" id="6306"/>
    <lineage>
        <taxon>Eukaryota</taxon>
        <taxon>Metazoa</taxon>
        <taxon>Ecdysozoa</taxon>
        <taxon>Nematoda</taxon>
        <taxon>Chromadorea</taxon>
        <taxon>Rhabditida</taxon>
        <taxon>Tylenchina</taxon>
        <taxon>Tylenchomorpha</taxon>
        <taxon>Tylenchoidea</taxon>
        <taxon>Meloidogynidae</taxon>
        <taxon>Meloidogyninae</taxon>
        <taxon>Meloidogyne</taxon>
        <taxon>Meloidogyne incognita group</taxon>
    </lineage>
</organism>
<reference evidence="3 4" key="1">
    <citation type="submission" date="2022-11" db="UniProtKB">
        <authorList>
            <consortium name="WormBaseParasite"/>
        </authorList>
    </citation>
    <scope>IDENTIFICATION</scope>
</reference>
<name>A0A914N6X6_MELIC</name>
<dbReference type="AlphaFoldDB" id="A0A914N6X6"/>
<evidence type="ECO:0000313" key="2">
    <source>
        <dbReference type="Proteomes" id="UP000887563"/>
    </source>
</evidence>
<evidence type="ECO:0000313" key="4">
    <source>
        <dbReference type="WBParaSite" id="Minc3s03554g34183"/>
    </source>
</evidence>
<keyword evidence="2" id="KW-1185">Reference proteome</keyword>
<feature type="compositionally biased region" description="Low complexity" evidence="1">
    <location>
        <begin position="25"/>
        <end position="34"/>
    </location>
</feature>
<protein>
    <submittedName>
        <fullName evidence="3 4">Uncharacterized protein</fullName>
    </submittedName>
</protein>
<proteinExistence type="predicted"/>
<feature type="region of interest" description="Disordered" evidence="1">
    <location>
        <begin position="18"/>
        <end position="48"/>
    </location>
</feature>
<accession>A0A914N6X6</accession>
<dbReference type="WBParaSite" id="Minc3s01780g26249">
    <property type="protein sequence ID" value="Minc3s01780g26249"/>
    <property type="gene ID" value="Minc3s01780g26249"/>
</dbReference>